<dbReference type="InterPro" id="IPR050683">
    <property type="entry name" value="Bact_Polysacc_Export_ATP-bd"/>
</dbReference>
<gene>
    <name evidence="6" type="ORF">RAM70_17355</name>
</gene>
<keyword evidence="2" id="KW-0813">Transport</keyword>
<dbReference type="Pfam" id="PF00005">
    <property type="entry name" value="ABC_tran"/>
    <property type="match status" value="1"/>
</dbReference>
<keyword evidence="7" id="KW-1185">Reference proteome</keyword>
<name>A0ABU3HS55_9CHRO</name>
<evidence type="ECO:0000313" key="6">
    <source>
        <dbReference type="EMBL" id="MDT3676188.1"/>
    </source>
</evidence>
<dbReference type="InterPro" id="IPR003593">
    <property type="entry name" value="AAA+_ATPase"/>
</dbReference>
<evidence type="ECO:0000256" key="2">
    <source>
        <dbReference type="ARBA" id="ARBA00022448"/>
    </source>
</evidence>
<dbReference type="InterPro" id="IPR003439">
    <property type="entry name" value="ABC_transporter-like_ATP-bd"/>
</dbReference>
<dbReference type="CDD" id="cd03220">
    <property type="entry name" value="ABC_KpsT_Wzt"/>
    <property type="match status" value="1"/>
</dbReference>
<dbReference type="CDD" id="cd10147">
    <property type="entry name" value="Wzt_C-like"/>
    <property type="match status" value="1"/>
</dbReference>
<evidence type="ECO:0000256" key="1">
    <source>
        <dbReference type="ARBA" id="ARBA00005417"/>
    </source>
</evidence>
<comment type="similarity">
    <text evidence="1">Belongs to the ABC transporter superfamily.</text>
</comment>
<dbReference type="PANTHER" id="PTHR46743">
    <property type="entry name" value="TEICHOIC ACIDS EXPORT ATP-BINDING PROTEIN TAGH"/>
    <property type="match status" value="1"/>
</dbReference>
<dbReference type="SUPFAM" id="SSF52540">
    <property type="entry name" value="P-loop containing nucleoside triphosphate hydrolases"/>
    <property type="match status" value="1"/>
</dbReference>
<dbReference type="InterPro" id="IPR015860">
    <property type="entry name" value="ABC_transpr_TagH-like"/>
</dbReference>
<evidence type="ECO:0000259" key="5">
    <source>
        <dbReference type="PROSITE" id="PS50893"/>
    </source>
</evidence>
<dbReference type="GO" id="GO:0005524">
    <property type="term" value="F:ATP binding"/>
    <property type="evidence" value="ECO:0007669"/>
    <property type="project" value="UniProtKB-KW"/>
</dbReference>
<dbReference type="EMBL" id="JAVSJA010000001">
    <property type="protein sequence ID" value="MDT3676188.1"/>
    <property type="molecule type" value="Genomic_DNA"/>
</dbReference>
<dbReference type="Proteomes" id="UP001180650">
    <property type="component" value="Unassembled WGS sequence"/>
</dbReference>
<protein>
    <submittedName>
        <fullName evidence="6">ABC transporter ATP-binding protein</fullName>
    </submittedName>
</protein>
<dbReference type="Pfam" id="PF14524">
    <property type="entry name" value="Wzt_C"/>
    <property type="match status" value="1"/>
</dbReference>
<feature type="domain" description="ABC transporter" evidence="5">
    <location>
        <begin position="41"/>
        <end position="263"/>
    </location>
</feature>
<proteinExistence type="inferred from homology"/>
<sequence>MTDTIIEVENLGKRYVLDHQRQREKYTALRDVIAQGVKSALKGFGGKKTETKEEFWALKDVSFQVKRGEVVGIIGRNGAGKSTLLKILSRITEPTTGRVRLKGRVASLLEVGTGFHPELTGRENIYLNGAVLGMMRQEIDRKFDEIVAFAEVEKFLDTPVKRYSSGMYVRLAFAVAAHLEPEILVVDEVLAVGDAAFQKKCLGKMGDVASKEGRTVLFVSHQMATIENLCQKVILLNSGQIIDQGKAENVISFYLKSILPNVILKKTLKDRKDRSGNGKIRLINFYIEDNQGNTLNSIMSGMNVVFVFEYQLFSDSALNHVDVGFSLHSDNDQTLFVLYSSYLGKTFEKLPLQGLFKCVVNDFPLSEGRYKVGARVTVAGEEADWPNDGIGYLDVERGDFYGSGSIGFEGKTPFLVKGKWDLHTVEGDYE</sequence>
<evidence type="ECO:0000256" key="4">
    <source>
        <dbReference type="ARBA" id="ARBA00022840"/>
    </source>
</evidence>
<comment type="caution">
    <text evidence="6">The sequence shown here is derived from an EMBL/GenBank/DDBJ whole genome shotgun (WGS) entry which is preliminary data.</text>
</comment>
<dbReference type="Gene3D" id="3.40.50.300">
    <property type="entry name" value="P-loop containing nucleotide triphosphate hydrolases"/>
    <property type="match status" value="1"/>
</dbReference>
<dbReference type="InterPro" id="IPR029439">
    <property type="entry name" value="Wzt_C"/>
</dbReference>
<evidence type="ECO:0000313" key="7">
    <source>
        <dbReference type="Proteomes" id="UP001180650"/>
    </source>
</evidence>
<dbReference type="Gene3D" id="2.70.50.60">
    <property type="entry name" value="abc- transporter (atp binding component) like domain"/>
    <property type="match status" value="1"/>
</dbReference>
<dbReference type="InterPro" id="IPR027417">
    <property type="entry name" value="P-loop_NTPase"/>
</dbReference>
<organism evidence="6 7">
    <name type="scientific">Microcystis wesenbergii NRERC-220</name>
    <dbReference type="NCBI Taxonomy" id="3068991"/>
    <lineage>
        <taxon>Bacteria</taxon>
        <taxon>Bacillati</taxon>
        <taxon>Cyanobacteriota</taxon>
        <taxon>Cyanophyceae</taxon>
        <taxon>Oscillatoriophycideae</taxon>
        <taxon>Chroococcales</taxon>
        <taxon>Microcystaceae</taxon>
        <taxon>Microcystis</taxon>
    </lineage>
</organism>
<dbReference type="SMART" id="SM00382">
    <property type="entry name" value="AAA"/>
    <property type="match status" value="1"/>
</dbReference>
<dbReference type="PROSITE" id="PS50893">
    <property type="entry name" value="ABC_TRANSPORTER_2"/>
    <property type="match status" value="1"/>
</dbReference>
<keyword evidence="4 6" id="KW-0067">ATP-binding</keyword>
<reference evidence="6" key="1">
    <citation type="submission" date="2023-08" db="EMBL/GenBank/DDBJ databases">
        <authorList>
            <person name="Park H.-K."/>
            <person name="Kim I.-S."/>
        </authorList>
    </citation>
    <scope>NUCLEOTIDE SEQUENCE</scope>
    <source>
        <strain evidence="6">NRERC-220</strain>
    </source>
</reference>
<keyword evidence="3" id="KW-0547">Nucleotide-binding</keyword>
<evidence type="ECO:0000256" key="3">
    <source>
        <dbReference type="ARBA" id="ARBA00022741"/>
    </source>
</evidence>
<accession>A0ABU3HS55</accession>
<dbReference type="PANTHER" id="PTHR46743:SF2">
    <property type="entry name" value="TEICHOIC ACIDS EXPORT ATP-BINDING PROTEIN TAGH"/>
    <property type="match status" value="1"/>
</dbReference>